<dbReference type="eggNOG" id="KOG0581">
    <property type="taxonomic scope" value="Eukaryota"/>
</dbReference>
<keyword evidence="12" id="KW-1133">Transmembrane helix</keyword>
<evidence type="ECO:0000256" key="4">
    <source>
        <dbReference type="ARBA" id="ARBA00022737"/>
    </source>
</evidence>
<dbReference type="Pfam" id="PF00069">
    <property type="entry name" value="Pkinase"/>
    <property type="match status" value="1"/>
</dbReference>
<keyword evidence="7 10" id="KW-0067">ATP-binding</keyword>
<dbReference type="Proteomes" id="UP000009168">
    <property type="component" value="Unassembled WGS sequence"/>
</dbReference>
<evidence type="ECO:0000256" key="7">
    <source>
        <dbReference type="ARBA" id="ARBA00022840"/>
    </source>
</evidence>
<comment type="catalytic activity">
    <reaction evidence="8">
        <text>L-threonyl-[protein] + ATP = O-phospho-L-threonyl-[protein] + ADP + H(+)</text>
        <dbReference type="Rhea" id="RHEA:46608"/>
        <dbReference type="Rhea" id="RHEA-COMP:11060"/>
        <dbReference type="Rhea" id="RHEA-COMP:11605"/>
        <dbReference type="ChEBI" id="CHEBI:15378"/>
        <dbReference type="ChEBI" id="CHEBI:30013"/>
        <dbReference type="ChEBI" id="CHEBI:30616"/>
        <dbReference type="ChEBI" id="CHEBI:61977"/>
        <dbReference type="ChEBI" id="CHEBI:456216"/>
        <dbReference type="EC" id="2.7.11.1"/>
    </reaction>
</comment>
<keyword evidence="3" id="KW-0808">Transferase</keyword>
<feature type="binding site" evidence="10">
    <location>
        <position position="68"/>
    </location>
    <ligand>
        <name>ATP</name>
        <dbReference type="ChEBI" id="CHEBI:30616"/>
    </ligand>
</feature>
<dbReference type="InterPro" id="IPR000719">
    <property type="entry name" value="Prot_kinase_dom"/>
</dbReference>
<dbReference type="STRING" id="312017.Q23AF5"/>
<dbReference type="HOGENOM" id="CLU_502057_0_0_1"/>
<evidence type="ECO:0000256" key="1">
    <source>
        <dbReference type="ARBA" id="ARBA00012513"/>
    </source>
</evidence>
<dbReference type="PROSITE" id="PS50011">
    <property type="entry name" value="PROTEIN_KINASE_DOM"/>
    <property type="match status" value="1"/>
</dbReference>
<evidence type="ECO:0000256" key="11">
    <source>
        <dbReference type="RuleBase" id="RU000304"/>
    </source>
</evidence>
<keyword evidence="6 14" id="KW-0418">Kinase</keyword>
<keyword evidence="5 10" id="KW-0547">Nucleotide-binding</keyword>
<dbReference type="EC" id="2.7.11.1" evidence="1"/>
<accession>Q23AF5</accession>
<evidence type="ECO:0000256" key="8">
    <source>
        <dbReference type="ARBA" id="ARBA00047899"/>
    </source>
</evidence>
<dbReference type="InterPro" id="IPR017441">
    <property type="entry name" value="Protein_kinase_ATP_BS"/>
</dbReference>
<dbReference type="OMA" id="RNDIFYE"/>
<dbReference type="SMART" id="SM00220">
    <property type="entry name" value="S_TKc"/>
    <property type="match status" value="1"/>
</dbReference>
<dbReference type="SUPFAM" id="SSF56112">
    <property type="entry name" value="Protein kinase-like (PK-like)"/>
    <property type="match status" value="1"/>
</dbReference>
<reference evidence="15" key="1">
    <citation type="journal article" date="2006" name="PLoS Biol.">
        <title>Macronuclear genome sequence of the ciliate Tetrahymena thermophila, a model eukaryote.</title>
        <authorList>
            <person name="Eisen J.A."/>
            <person name="Coyne R.S."/>
            <person name="Wu M."/>
            <person name="Wu D."/>
            <person name="Thiagarajan M."/>
            <person name="Wortman J.R."/>
            <person name="Badger J.H."/>
            <person name="Ren Q."/>
            <person name="Amedeo P."/>
            <person name="Jones K.M."/>
            <person name="Tallon L.J."/>
            <person name="Delcher A.L."/>
            <person name="Salzberg S.L."/>
            <person name="Silva J.C."/>
            <person name="Haas B.J."/>
            <person name="Majoros W.H."/>
            <person name="Farzad M."/>
            <person name="Carlton J.M."/>
            <person name="Smith R.K. Jr."/>
            <person name="Garg J."/>
            <person name="Pearlman R.E."/>
            <person name="Karrer K.M."/>
            <person name="Sun L."/>
            <person name="Manning G."/>
            <person name="Elde N.C."/>
            <person name="Turkewitz A.P."/>
            <person name="Asai D.J."/>
            <person name="Wilkes D.E."/>
            <person name="Wang Y."/>
            <person name="Cai H."/>
            <person name="Collins K."/>
            <person name="Stewart B.A."/>
            <person name="Lee S.R."/>
            <person name="Wilamowska K."/>
            <person name="Weinberg Z."/>
            <person name="Ruzzo W.L."/>
            <person name="Wloga D."/>
            <person name="Gaertig J."/>
            <person name="Frankel J."/>
            <person name="Tsao C.-C."/>
            <person name="Gorovsky M.A."/>
            <person name="Keeling P.J."/>
            <person name="Waller R.F."/>
            <person name="Patron N.J."/>
            <person name="Cherry J.M."/>
            <person name="Stover N.A."/>
            <person name="Krieger C.J."/>
            <person name="del Toro C."/>
            <person name="Ryder H.F."/>
            <person name="Williamson S.C."/>
            <person name="Barbeau R.A."/>
            <person name="Hamilton E.P."/>
            <person name="Orias E."/>
        </authorList>
    </citation>
    <scope>NUCLEOTIDE SEQUENCE [LARGE SCALE GENOMIC DNA]</scope>
    <source>
        <strain evidence="15">SB210</strain>
    </source>
</reference>
<dbReference type="GO" id="GO:0005737">
    <property type="term" value="C:cytoplasm"/>
    <property type="evidence" value="ECO:0007669"/>
    <property type="project" value="TreeGrafter"/>
</dbReference>
<sequence length="452" mass="52517">MNIQEISQEQINDYLTLKKIDISNERIKKGIQYLKQFDIFISKILGNGQFGIVFQGYDQQNKRKIAIKLIFGQNEQFVNEYINEAQLARQINSKFVVKMHDQFYDQENKNYFIIYEYCEVGNLQNYYKELNQQQILDIAIYLTQGILDIHAKQIIHSDIKPENILLSTENGQLIAKIGDLGLSKKLQKNLTHISTYQGTYSFMAYEQTEGKLCMESDYFALGSVICFISGINLLDFMTMSLLKTGYYKDNQENPLISLALELTKKEPQERMKLNTFLSKLESMRKDQQQQQNNKNSKGNNFKSIKANIFKFSIIVLLTLIIIKVGIQIKQNSTNNQNYKKILYQNGSFYEGYIKNDEKHGIGKLDFNDGTIYVGEFKNDQFNGFGNLTYKEGHVYVGQFKDNLFNGKGFIKYNNYTSYDGEFKNGKYNGYGEFKQNNGTMLKGKWKEGIFIQ</sequence>
<name>Q23AF5_TETTS</name>
<evidence type="ECO:0000256" key="10">
    <source>
        <dbReference type="PROSITE-ProRule" id="PRU10141"/>
    </source>
</evidence>
<dbReference type="PANTHER" id="PTHR24361">
    <property type="entry name" value="MITOGEN-ACTIVATED KINASE KINASE KINASE"/>
    <property type="match status" value="1"/>
</dbReference>
<organism evidence="14 15">
    <name type="scientific">Tetrahymena thermophila (strain SB210)</name>
    <dbReference type="NCBI Taxonomy" id="312017"/>
    <lineage>
        <taxon>Eukaryota</taxon>
        <taxon>Sar</taxon>
        <taxon>Alveolata</taxon>
        <taxon>Ciliophora</taxon>
        <taxon>Intramacronucleata</taxon>
        <taxon>Oligohymenophorea</taxon>
        <taxon>Hymenostomatida</taxon>
        <taxon>Tetrahymenina</taxon>
        <taxon>Tetrahymenidae</taxon>
        <taxon>Tetrahymena</taxon>
    </lineage>
</organism>
<dbReference type="EMBL" id="GG662724">
    <property type="protein sequence ID" value="EAR93537.1"/>
    <property type="molecule type" value="Genomic_DNA"/>
</dbReference>
<dbReference type="KEGG" id="tet:TTHERM_00426040"/>
<dbReference type="Gene3D" id="2.20.110.10">
    <property type="entry name" value="Histone H3 K4-specific methyltransferase SET7/9 N-terminal domain"/>
    <property type="match status" value="2"/>
</dbReference>
<protein>
    <recommendedName>
        <fullName evidence="1">non-specific serine/threonine protein kinase</fullName>
        <ecNumber evidence="1">2.7.11.1</ecNumber>
    </recommendedName>
</protein>
<dbReference type="CDD" id="cd14014">
    <property type="entry name" value="STKc_PknB_like"/>
    <property type="match status" value="1"/>
</dbReference>
<dbReference type="GO" id="GO:0004674">
    <property type="term" value="F:protein serine/threonine kinase activity"/>
    <property type="evidence" value="ECO:0007669"/>
    <property type="project" value="UniProtKB-KW"/>
</dbReference>
<dbReference type="InParanoid" id="Q23AF5"/>
<dbReference type="InterPro" id="IPR011009">
    <property type="entry name" value="Kinase-like_dom_sf"/>
</dbReference>
<dbReference type="SUPFAM" id="SSF82185">
    <property type="entry name" value="Histone H3 K4-specific methyltransferase SET7/9 N-terminal domain"/>
    <property type="match status" value="1"/>
</dbReference>
<dbReference type="SMART" id="SM00698">
    <property type="entry name" value="MORN"/>
    <property type="match status" value="4"/>
</dbReference>
<evidence type="ECO:0000256" key="5">
    <source>
        <dbReference type="ARBA" id="ARBA00022741"/>
    </source>
</evidence>
<keyword evidence="4" id="KW-0677">Repeat</keyword>
<evidence type="ECO:0000256" key="9">
    <source>
        <dbReference type="ARBA" id="ARBA00048679"/>
    </source>
</evidence>
<dbReference type="InterPro" id="IPR003409">
    <property type="entry name" value="MORN"/>
</dbReference>
<evidence type="ECO:0000256" key="2">
    <source>
        <dbReference type="ARBA" id="ARBA00022527"/>
    </source>
</evidence>
<evidence type="ECO:0000259" key="13">
    <source>
        <dbReference type="PROSITE" id="PS50011"/>
    </source>
</evidence>
<feature type="transmembrane region" description="Helical" evidence="12">
    <location>
        <begin position="307"/>
        <end position="326"/>
    </location>
</feature>
<comment type="similarity">
    <text evidence="11">Belongs to the protein kinase superfamily.</text>
</comment>
<keyword evidence="12" id="KW-0812">Transmembrane</keyword>
<dbReference type="Gene3D" id="1.10.510.10">
    <property type="entry name" value="Transferase(Phosphotransferase) domain 1"/>
    <property type="match status" value="1"/>
</dbReference>
<keyword evidence="15" id="KW-1185">Reference proteome</keyword>
<keyword evidence="2 11" id="KW-0723">Serine/threonine-protein kinase</keyword>
<evidence type="ECO:0000256" key="12">
    <source>
        <dbReference type="SAM" id="Phobius"/>
    </source>
</evidence>
<dbReference type="Pfam" id="PF02493">
    <property type="entry name" value="MORN"/>
    <property type="match status" value="4"/>
</dbReference>
<evidence type="ECO:0000256" key="6">
    <source>
        <dbReference type="ARBA" id="ARBA00022777"/>
    </source>
</evidence>
<feature type="domain" description="Protein kinase" evidence="13">
    <location>
        <begin position="39"/>
        <end position="283"/>
    </location>
</feature>
<feature type="transmembrane region" description="Helical" evidence="12">
    <location>
        <begin position="218"/>
        <end position="242"/>
    </location>
</feature>
<dbReference type="InterPro" id="IPR053235">
    <property type="entry name" value="Ser_Thr_kinase"/>
</dbReference>
<dbReference type="PROSITE" id="PS00108">
    <property type="entry name" value="PROTEIN_KINASE_ST"/>
    <property type="match status" value="1"/>
</dbReference>
<dbReference type="GeneID" id="7827188"/>
<dbReference type="RefSeq" id="XP_001013782.1">
    <property type="nucleotide sequence ID" value="XM_001013782.1"/>
</dbReference>
<evidence type="ECO:0000256" key="3">
    <source>
        <dbReference type="ARBA" id="ARBA00022679"/>
    </source>
</evidence>
<dbReference type="AlphaFoldDB" id="Q23AF5"/>
<gene>
    <name evidence="14" type="ORF">TTHERM_00426040</name>
</gene>
<proteinExistence type="inferred from homology"/>
<dbReference type="PROSITE" id="PS00107">
    <property type="entry name" value="PROTEIN_KINASE_ATP"/>
    <property type="match status" value="1"/>
</dbReference>
<dbReference type="OrthoDB" id="406044at2759"/>
<dbReference type="GO" id="GO:0005524">
    <property type="term" value="F:ATP binding"/>
    <property type="evidence" value="ECO:0007669"/>
    <property type="project" value="UniProtKB-UniRule"/>
</dbReference>
<dbReference type="eggNOG" id="KOG0231">
    <property type="taxonomic scope" value="Eukaryota"/>
</dbReference>
<dbReference type="InterPro" id="IPR008271">
    <property type="entry name" value="Ser/Thr_kinase_AS"/>
</dbReference>
<dbReference type="PANTHER" id="PTHR24361:SF433">
    <property type="entry name" value="PROTEIN KINASE DOMAIN-CONTAINING PROTEIN"/>
    <property type="match status" value="1"/>
</dbReference>
<comment type="catalytic activity">
    <reaction evidence="9">
        <text>L-seryl-[protein] + ATP = O-phospho-L-seryl-[protein] + ADP + H(+)</text>
        <dbReference type="Rhea" id="RHEA:17989"/>
        <dbReference type="Rhea" id="RHEA-COMP:9863"/>
        <dbReference type="Rhea" id="RHEA-COMP:11604"/>
        <dbReference type="ChEBI" id="CHEBI:15378"/>
        <dbReference type="ChEBI" id="CHEBI:29999"/>
        <dbReference type="ChEBI" id="CHEBI:30616"/>
        <dbReference type="ChEBI" id="CHEBI:83421"/>
        <dbReference type="ChEBI" id="CHEBI:456216"/>
        <dbReference type="EC" id="2.7.11.1"/>
    </reaction>
</comment>
<keyword evidence="12" id="KW-0472">Membrane</keyword>
<evidence type="ECO:0000313" key="15">
    <source>
        <dbReference type="Proteomes" id="UP000009168"/>
    </source>
</evidence>
<evidence type="ECO:0000313" key="14">
    <source>
        <dbReference type="EMBL" id="EAR93537.1"/>
    </source>
</evidence>